<sequence>MNAAVRVERVVTSGTFSLDGGTWEVDNNVWIVGDAREVVVIDAAHDADAVAAAVGDRTVKAVVCTHGHNDHVNAAPALARATGAPVLVHPDDRVLWEHTHPGVEPGGDLADDQRITVAGLELRVLHTPGHTPGAVCLYAPELDTVFTGDTLFAGGPGATGRSYSDFPTIIRSIRERLLVLPPETKVLTGHGEDTTIGTEKPDLPAWIERGH</sequence>
<protein>
    <submittedName>
        <fullName evidence="2">MBL fold metallo-hydrolase</fullName>
    </submittedName>
</protein>
<dbReference type="PANTHER" id="PTHR46233">
    <property type="entry name" value="HYDROXYACYLGLUTATHIONE HYDROLASE GLOC"/>
    <property type="match status" value="1"/>
</dbReference>
<reference evidence="2" key="1">
    <citation type="submission" date="2022-04" db="EMBL/GenBank/DDBJ databases">
        <title>Systematic whole-genome sequencing reveals an unexpected diversity among actinomycetoma pathogens and provides insights into their antibacterial susceptibilities.</title>
        <authorList>
            <person name="Watson A.K."/>
            <person name="Kepplinger B."/>
            <person name="Bakhiet S.M."/>
            <person name="Mhmoud N.A."/>
            <person name="Chapman J."/>
            <person name="Allenby N."/>
            <person name="Mickiewicz K."/>
            <person name="Goodfellow M."/>
            <person name="Fahal A.H."/>
            <person name="Errington J."/>
        </authorList>
    </citation>
    <scope>NUCLEOTIDE SEQUENCE</scope>
    <source>
        <strain evidence="2">SD 504</strain>
    </source>
</reference>
<dbReference type="RefSeq" id="WP_010474456.1">
    <property type="nucleotide sequence ID" value="NZ_CP095474.1"/>
</dbReference>
<evidence type="ECO:0000259" key="1">
    <source>
        <dbReference type="SMART" id="SM00849"/>
    </source>
</evidence>
<dbReference type="Pfam" id="PF00753">
    <property type="entry name" value="Lactamase_B"/>
    <property type="match status" value="1"/>
</dbReference>
<feature type="domain" description="Metallo-beta-lactamase" evidence="1">
    <location>
        <begin position="26"/>
        <end position="190"/>
    </location>
</feature>
<dbReference type="PANTHER" id="PTHR46233:SF4">
    <property type="entry name" value="METALLO-BETA-LACTAMASE DOMAIN-CONTAINING PROTEIN"/>
    <property type="match status" value="1"/>
</dbReference>
<evidence type="ECO:0000313" key="2">
    <source>
        <dbReference type="EMBL" id="URN17695.1"/>
    </source>
</evidence>
<name>A0ABY4TL15_9ACTN</name>
<gene>
    <name evidence="2" type="ORF">MW084_19070</name>
</gene>
<dbReference type="InterPro" id="IPR001279">
    <property type="entry name" value="Metallo-B-lactamas"/>
</dbReference>
<dbReference type="CDD" id="cd06262">
    <property type="entry name" value="metallo-hydrolase-like_MBL-fold"/>
    <property type="match status" value="1"/>
</dbReference>
<keyword evidence="3" id="KW-1185">Reference proteome</keyword>
<accession>A0ABY4TL15</accession>
<dbReference type="SUPFAM" id="SSF56281">
    <property type="entry name" value="Metallo-hydrolase/oxidoreductase"/>
    <property type="match status" value="1"/>
</dbReference>
<dbReference type="Gene3D" id="3.60.15.10">
    <property type="entry name" value="Ribonuclease Z/Hydroxyacylglutathione hydrolase-like"/>
    <property type="match status" value="1"/>
</dbReference>
<dbReference type="InterPro" id="IPR051453">
    <property type="entry name" value="MBL_Glyoxalase_II"/>
</dbReference>
<dbReference type="Proteomes" id="UP001056383">
    <property type="component" value="Chromosome"/>
</dbReference>
<proteinExistence type="predicted"/>
<evidence type="ECO:0000313" key="3">
    <source>
        <dbReference type="Proteomes" id="UP001056383"/>
    </source>
</evidence>
<organism evidence="2 3">
    <name type="scientific">Streptomyces sudanensis</name>
    <dbReference type="NCBI Taxonomy" id="436397"/>
    <lineage>
        <taxon>Bacteria</taxon>
        <taxon>Bacillati</taxon>
        <taxon>Actinomycetota</taxon>
        <taxon>Actinomycetes</taxon>
        <taxon>Kitasatosporales</taxon>
        <taxon>Streptomycetaceae</taxon>
        <taxon>Streptomyces</taxon>
    </lineage>
</organism>
<dbReference type="EMBL" id="CP095474">
    <property type="protein sequence ID" value="URN17695.1"/>
    <property type="molecule type" value="Genomic_DNA"/>
</dbReference>
<dbReference type="InterPro" id="IPR036866">
    <property type="entry name" value="RibonucZ/Hydroxyglut_hydro"/>
</dbReference>
<dbReference type="SMART" id="SM00849">
    <property type="entry name" value="Lactamase_B"/>
    <property type="match status" value="1"/>
</dbReference>